<protein>
    <recommendedName>
        <fullName evidence="4">FNIP repeat-containing protein</fullName>
    </recommendedName>
</protein>
<evidence type="ECO:0000313" key="3">
    <source>
        <dbReference type="Proteomes" id="UP000001064"/>
    </source>
</evidence>
<dbReference type="EMBL" id="GL871028">
    <property type="protein sequence ID" value="EGC36402.1"/>
    <property type="molecule type" value="Genomic_DNA"/>
</dbReference>
<dbReference type="GeneID" id="10500743"/>
<dbReference type="RefSeq" id="XP_003287099.1">
    <property type="nucleotide sequence ID" value="XM_003287051.1"/>
</dbReference>
<organism evidence="2 3">
    <name type="scientific">Dictyostelium purpureum</name>
    <name type="common">Slime mold</name>
    <dbReference type="NCBI Taxonomy" id="5786"/>
    <lineage>
        <taxon>Eukaryota</taxon>
        <taxon>Amoebozoa</taxon>
        <taxon>Evosea</taxon>
        <taxon>Eumycetozoa</taxon>
        <taxon>Dictyostelia</taxon>
        <taxon>Dictyosteliales</taxon>
        <taxon>Dictyosteliaceae</taxon>
        <taxon>Dictyostelium</taxon>
    </lineage>
</organism>
<gene>
    <name evidence="2" type="ORF">DICPUDRAFT_19018</name>
</gene>
<reference evidence="3" key="1">
    <citation type="journal article" date="2011" name="Genome Biol.">
        <title>Comparative genomics of the social amoebae Dictyostelium discoideum and Dictyostelium purpureum.</title>
        <authorList>
            <consortium name="US DOE Joint Genome Institute (JGI-PGF)"/>
            <person name="Sucgang R."/>
            <person name="Kuo A."/>
            <person name="Tian X."/>
            <person name="Salerno W."/>
            <person name="Parikh A."/>
            <person name="Feasley C.L."/>
            <person name="Dalin E."/>
            <person name="Tu H."/>
            <person name="Huang E."/>
            <person name="Barry K."/>
            <person name="Lindquist E."/>
            <person name="Shapiro H."/>
            <person name="Bruce D."/>
            <person name="Schmutz J."/>
            <person name="Salamov A."/>
            <person name="Fey P."/>
            <person name="Gaudet P."/>
            <person name="Anjard C."/>
            <person name="Babu M.M."/>
            <person name="Basu S."/>
            <person name="Bushmanova Y."/>
            <person name="van der Wel H."/>
            <person name="Katoh-Kurasawa M."/>
            <person name="Dinh C."/>
            <person name="Coutinho P.M."/>
            <person name="Saito T."/>
            <person name="Elias M."/>
            <person name="Schaap P."/>
            <person name="Kay R.R."/>
            <person name="Henrissat B."/>
            <person name="Eichinger L."/>
            <person name="Rivero F."/>
            <person name="Putnam N.H."/>
            <person name="West C.M."/>
            <person name="Loomis W.F."/>
            <person name="Chisholm R.L."/>
            <person name="Shaulsky G."/>
            <person name="Strassmann J.E."/>
            <person name="Queller D.C."/>
            <person name="Kuspa A."/>
            <person name="Grigoriev I.V."/>
        </authorList>
    </citation>
    <scope>NUCLEOTIDE SEQUENCE [LARGE SCALE GENOMIC DNA]</scope>
    <source>
        <strain evidence="3">QSDP1</strain>
    </source>
</reference>
<dbReference type="VEuPathDB" id="AmoebaDB:DICPUDRAFT_19018"/>
<dbReference type="KEGG" id="dpp:DICPUDRAFT_19018"/>
<accession>F0ZI55</accession>
<dbReference type="Pfam" id="PF05725">
    <property type="entry name" value="FNIP"/>
    <property type="match status" value="3"/>
</dbReference>
<dbReference type="InterPro" id="IPR051251">
    <property type="entry name" value="STK_FNIP-Repeat"/>
</dbReference>
<dbReference type="PANTHER" id="PTHR32134">
    <property type="entry name" value="FNIP REPEAT-CONTAINING PROTEIN"/>
    <property type="match status" value="1"/>
</dbReference>
<keyword evidence="3" id="KW-1185">Reference proteome</keyword>
<dbReference type="OrthoDB" id="22922at2759"/>
<evidence type="ECO:0000256" key="1">
    <source>
        <dbReference type="ARBA" id="ARBA00022737"/>
    </source>
</evidence>
<name>F0ZI55_DICPU</name>
<feature type="non-terminal residue" evidence="2">
    <location>
        <position position="1"/>
    </location>
</feature>
<dbReference type="Proteomes" id="UP000001064">
    <property type="component" value="Unassembled WGS sequence"/>
</dbReference>
<evidence type="ECO:0000313" key="2">
    <source>
        <dbReference type="EMBL" id="EGC36402.1"/>
    </source>
</evidence>
<dbReference type="InterPro" id="IPR008615">
    <property type="entry name" value="FNIP"/>
</dbReference>
<dbReference type="FunCoup" id="F0ZI55">
    <property type="interactions" value="937"/>
</dbReference>
<evidence type="ECO:0008006" key="4">
    <source>
        <dbReference type="Google" id="ProtNLM"/>
    </source>
</evidence>
<dbReference type="PANTHER" id="PTHR32134:SF92">
    <property type="entry name" value="FNIP REPEAT-CONTAINING PROTEIN"/>
    <property type="match status" value="1"/>
</dbReference>
<keyword evidence="1" id="KW-0677">Repeat</keyword>
<proteinExistence type="predicted"/>
<dbReference type="AlphaFoldDB" id="F0ZI55"/>
<dbReference type="eggNOG" id="ENOG502SW0A">
    <property type="taxonomic scope" value="Eukaryota"/>
</dbReference>
<feature type="non-terminal residue" evidence="2">
    <location>
        <position position="274"/>
    </location>
</feature>
<sequence>VWNNVYIRSIIFDHLKIYHFVHEYTSKEYNMFCLKTLKLFKYKSYITELNYHSESFQFNFEDNEINEDLFYTDLTLISNNGDQDMKLPSSIERLTIHSNEDLSNGFIPDSVRSLCFTTEFNQEIQSGDIPINVTLVSIETLNYTKQIKPGVLPMSVVSLSFGSNTFTNSIMEEQEEKSSDNKEDCSQVLVKGSIPDSVVYLNMGNFDQPLTENLIPDSVEELEFYSFNSEIKSLPSSIKRLVFNRGFNQDLSILPPTIEHLDLGSDFNTEISNT</sequence>
<dbReference type="InParanoid" id="F0ZI55"/>